<evidence type="ECO:0000313" key="2">
    <source>
        <dbReference type="Proteomes" id="UP000267029"/>
    </source>
</evidence>
<reference evidence="1 2" key="2">
    <citation type="submission" date="2018-10" db="EMBL/GenBank/DDBJ databases">
        <authorList>
            <consortium name="Pathogen Informatics"/>
        </authorList>
    </citation>
    <scope>NUCLEOTIDE SEQUENCE [LARGE SCALE GENOMIC DNA]</scope>
</reference>
<dbReference type="WBParaSite" id="MCOS_0000669201-mRNA-1">
    <property type="protein sequence ID" value="MCOS_0000669201-mRNA-1"/>
    <property type="gene ID" value="MCOS_0000669201"/>
</dbReference>
<reference evidence="3" key="1">
    <citation type="submission" date="2017-02" db="UniProtKB">
        <authorList>
            <consortium name="WormBaseParasite"/>
        </authorList>
    </citation>
    <scope>IDENTIFICATION</scope>
</reference>
<dbReference type="EMBL" id="UXSR01005284">
    <property type="protein sequence ID" value="VDD80690.1"/>
    <property type="molecule type" value="Genomic_DNA"/>
</dbReference>
<evidence type="ECO:0000313" key="3">
    <source>
        <dbReference type="WBParaSite" id="MCOS_0000669201-mRNA-1"/>
    </source>
</evidence>
<protein>
    <submittedName>
        <fullName evidence="1 3">Uncharacterized protein</fullName>
    </submittedName>
</protein>
<dbReference type="AlphaFoldDB" id="A0A0R3UHA1"/>
<name>A0A0R3UHA1_MESCO</name>
<dbReference type="Proteomes" id="UP000267029">
    <property type="component" value="Unassembled WGS sequence"/>
</dbReference>
<accession>A0A0R3UHA1</accession>
<gene>
    <name evidence="1" type="ORF">MCOS_LOCUS6693</name>
</gene>
<sequence length="106" mass="11237">MTSGVRASLKTYTKCAAAGASLIRLRCASKDAPRAEGDLGRRLRPVNEGDAIAPGRCTAGPQPSDPFNRLSRLILALVTDLTINLYAGVATGRVSSRHPIKHVHFG</sequence>
<proteinExistence type="predicted"/>
<evidence type="ECO:0000313" key="1">
    <source>
        <dbReference type="EMBL" id="VDD80690.1"/>
    </source>
</evidence>
<organism evidence="3">
    <name type="scientific">Mesocestoides corti</name>
    <name type="common">Flatworm</name>
    <dbReference type="NCBI Taxonomy" id="53468"/>
    <lineage>
        <taxon>Eukaryota</taxon>
        <taxon>Metazoa</taxon>
        <taxon>Spiralia</taxon>
        <taxon>Lophotrochozoa</taxon>
        <taxon>Platyhelminthes</taxon>
        <taxon>Cestoda</taxon>
        <taxon>Eucestoda</taxon>
        <taxon>Cyclophyllidea</taxon>
        <taxon>Mesocestoididae</taxon>
        <taxon>Mesocestoides</taxon>
    </lineage>
</organism>
<keyword evidence="2" id="KW-1185">Reference proteome</keyword>